<dbReference type="EMBL" id="KN416690">
    <property type="protein sequence ID" value="KHG20790.1"/>
    <property type="molecule type" value="Genomic_DNA"/>
</dbReference>
<reference evidence="3" key="2">
    <citation type="submission" date="2014-09" db="EMBL/GenBank/DDBJ databases">
        <authorList>
            <person name="Mudge J."/>
            <person name="Ramaraj T."/>
            <person name="Lindquist I.E."/>
            <person name="Bharti A.K."/>
            <person name="Sundararajan A."/>
            <person name="Cameron C.T."/>
            <person name="Woodward J.E."/>
            <person name="May G.D."/>
            <person name="Brubaker C."/>
            <person name="Broadhvest J."/>
            <person name="Wilkins T.A."/>
        </authorList>
    </citation>
    <scope>NUCLEOTIDE SEQUENCE</scope>
    <source>
        <strain evidence="3">cv. AKA8401</strain>
    </source>
</reference>
<keyword evidence="3" id="KW-1185">Reference proteome</keyword>
<evidence type="ECO:0000313" key="3">
    <source>
        <dbReference type="Proteomes" id="UP000032142"/>
    </source>
</evidence>
<proteinExistence type="predicted"/>
<reference evidence="2" key="1">
    <citation type="submission" date="2014-09" db="EMBL/GenBank/DDBJ databases">
        <title>G. arboreum L. cv. AKA8401 A2 genome assembly version 1.0.</title>
        <authorList>
            <person name="Mudge J."/>
            <person name="Ramaraj T."/>
            <person name="Lindquist I.E."/>
            <person name="Bharti A.K."/>
            <person name="Sundararajan A."/>
            <person name="Cameron C.T."/>
            <person name="Woodward J.E."/>
            <person name="May G.D."/>
            <person name="Brubaker C."/>
            <person name="Broadhvest J."/>
            <person name="Wilkins T.A."/>
        </authorList>
    </citation>
    <scope>NUCLEOTIDE SEQUENCE</scope>
</reference>
<sequence>MACSQIKVTYPGVPIP</sequence>
<name>A0A0B0PTJ5_GOSAR</name>
<evidence type="ECO:0000313" key="1">
    <source>
        <dbReference type="EMBL" id="KHG20790.1"/>
    </source>
</evidence>
<evidence type="ECO:0000313" key="2">
    <source>
        <dbReference type="EMBL" id="KHG28305.1"/>
    </source>
</evidence>
<organism evidence="2 3">
    <name type="scientific">Gossypium arboreum</name>
    <name type="common">Tree cotton</name>
    <name type="synonym">Gossypium nanking</name>
    <dbReference type="NCBI Taxonomy" id="29729"/>
    <lineage>
        <taxon>Eukaryota</taxon>
        <taxon>Viridiplantae</taxon>
        <taxon>Streptophyta</taxon>
        <taxon>Embryophyta</taxon>
        <taxon>Tracheophyta</taxon>
        <taxon>Spermatophyta</taxon>
        <taxon>Magnoliopsida</taxon>
        <taxon>eudicotyledons</taxon>
        <taxon>Gunneridae</taxon>
        <taxon>Pentapetalae</taxon>
        <taxon>rosids</taxon>
        <taxon>malvids</taxon>
        <taxon>Malvales</taxon>
        <taxon>Malvaceae</taxon>
        <taxon>Malvoideae</taxon>
        <taxon>Gossypium</taxon>
    </lineage>
</organism>
<accession>A0A0B0PTJ5</accession>
<dbReference type="EMBL" id="KN444430">
    <property type="protein sequence ID" value="KHG28305.1"/>
    <property type="molecule type" value="Genomic_DNA"/>
</dbReference>
<dbReference type="AlphaFoldDB" id="A0A0B0PTJ5"/>
<dbReference type="Proteomes" id="UP000032142">
    <property type="component" value="Unassembled WGS sequence"/>
</dbReference>
<protein>
    <submittedName>
        <fullName evidence="2">Uncharacterized protein</fullName>
    </submittedName>
</protein>
<gene>
    <name evidence="1" type="ORF">F383_28153</name>
    <name evidence="2" type="ORF">F383_34945</name>
</gene>